<dbReference type="EMBL" id="JAHOPB010000001">
    <property type="protein sequence ID" value="MBU8873101.1"/>
    <property type="molecule type" value="Genomic_DNA"/>
</dbReference>
<keyword evidence="1" id="KW-0812">Transmembrane</keyword>
<dbReference type="Pfam" id="PF06568">
    <property type="entry name" value="YjiS-like"/>
    <property type="match status" value="1"/>
</dbReference>
<protein>
    <submittedName>
        <fullName evidence="3">DUF1127 domain-containing protein</fullName>
    </submittedName>
</protein>
<feature type="domain" description="YjiS-like" evidence="2">
    <location>
        <begin position="28"/>
        <end position="59"/>
    </location>
</feature>
<keyword evidence="1" id="KW-1133">Transmembrane helix</keyword>
<evidence type="ECO:0000313" key="3">
    <source>
        <dbReference type="EMBL" id="MBU8873101.1"/>
    </source>
</evidence>
<gene>
    <name evidence="3" type="ORF">KQ910_04970</name>
</gene>
<reference evidence="3 4" key="1">
    <citation type="submission" date="2021-06" db="EMBL/GenBank/DDBJ databases">
        <authorList>
            <person name="Lee D.H."/>
        </authorList>
    </citation>
    <scope>NUCLEOTIDE SEQUENCE [LARGE SCALE GENOMIC DNA]</scope>
    <source>
        <strain evidence="3 4">MMS21-HV4-11</strain>
    </source>
</reference>
<evidence type="ECO:0000313" key="4">
    <source>
        <dbReference type="Proteomes" id="UP000727907"/>
    </source>
</evidence>
<proteinExistence type="predicted"/>
<keyword evidence="4" id="KW-1185">Reference proteome</keyword>
<evidence type="ECO:0000256" key="1">
    <source>
        <dbReference type="SAM" id="Phobius"/>
    </source>
</evidence>
<name>A0ABS6IER8_9HYPH</name>
<keyword evidence="1" id="KW-0472">Membrane</keyword>
<dbReference type="RefSeq" id="WP_216957368.1">
    <property type="nucleotide sequence ID" value="NZ_JAHOPB010000001.1"/>
</dbReference>
<sequence length="70" mass="7791">MANISLHDTSQATLAGAVAAFAAVGEVVATWRRRARERRELANLDHRTLRDLGISPTDVQFEADKPFWRG</sequence>
<feature type="transmembrane region" description="Helical" evidence="1">
    <location>
        <begin position="12"/>
        <end position="31"/>
    </location>
</feature>
<organism evidence="3 4">
    <name type="scientific">Reyranella humidisoli</name>
    <dbReference type="NCBI Taxonomy" id="2849149"/>
    <lineage>
        <taxon>Bacteria</taxon>
        <taxon>Pseudomonadati</taxon>
        <taxon>Pseudomonadota</taxon>
        <taxon>Alphaproteobacteria</taxon>
        <taxon>Hyphomicrobiales</taxon>
        <taxon>Reyranellaceae</taxon>
        <taxon>Reyranella</taxon>
    </lineage>
</organism>
<dbReference type="Proteomes" id="UP000727907">
    <property type="component" value="Unassembled WGS sequence"/>
</dbReference>
<dbReference type="InterPro" id="IPR009506">
    <property type="entry name" value="YjiS-like"/>
</dbReference>
<comment type="caution">
    <text evidence="3">The sequence shown here is derived from an EMBL/GenBank/DDBJ whole genome shotgun (WGS) entry which is preliminary data.</text>
</comment>
<accession>A0ABS6IER8</accession>
<evidence type="ECO:0000259" key="2">
    <source>
        <dbReference type="Pfam" id="PF06568"/>
    </source>
</evidence>